<dbReference type="SUPFAM" id="SSF81383">
    <property type="entry name" value="F-box domain"/>
    <property type="match status" value="1"/>
</dbReference>
<evidence type="ECO:0000313" key="2">
    <source>
        <dbReference type="EMBL" id="KAF7550903.1"/>
    </source>
</evidence>
<proteinExistence type="predicted"/>
<gene>
    <name evidence="2" type="ORF">G7Z17_g5390</name>
</gene>
<dbReference type="EMBL" id="JAANBB010000089">
    <property type="protein sequence ID" value="KAF7550903.1"/>
    <property type="molecule type" value="Genomic_DNA"/>
</dbReference>
<dbReference type="InterPro" id="IPR001810">
    <property type="entry name" value="F-box_dom"/>
</dbReference>
<name>A0A9P5HC50_9HYPO</name>
<dbReference type="Gene3D" id="1.20.1280.50">
    <property type="match status" value="1"/>
</dbReference>
<sequence length="486" mass="56134">MALNTSIESLPAELLYRVFSFVDEKKSIQQSRLVSHQFKDVASSFLITKTHVYVSSECISKLEELCDHPVYSKSITRVNINISCYDVDMASNRALYMEDCHTRLFQLVDMFDRIRAYRYNMDEETWEETKERLQELVTNEELTKISEEDFEESSATPFQKLAMRLHAMYKQRCNDQESVRQGNKHIGRICAALCKLPKLEELSFYDAPGFVREKPKDSDFKDLTFDRTILKHFNFALWPSKWCGTFTTAYSIVPPVEMLGELCSQLGQHGIRPRSITMNLNAPANLRPIGLSSNQQSGLRSLVSKATRLRLVVDGWARKNSLAENNDRPRDEMLALCSFSQHFFSSPDLESLYIHFVEYPRFYERPNVSLSDILPMQKPWPQLSDLELRYQAAKIDDLRALVELQGDTVKNFNWECGWLLSGGWNEAIEVLRGFGSMEKLSMKFPRGERYGEGRGMHGEIPYDQIYSYILKETDVNPLGYGNIADQ</sequence>
<dbReference type="AlphaFoldDB" id="A0A9P5HC50"/>
<dbReference type="SMART" id="SM00256">
    <property type="entry name" value="FBOX"/>
    <property type="match status" value="1"/>
</dbReference>
<protein>
    <recommendedName>
        <fullName evidence="1">F-box domain-containing protein</fullName>
    </recommendedName>
</protein>
<dbReference type="InterPro" id="IPR036047">
    <property type="entry name" value="F-box-like_dom_sf"/>
</dbReference>
<feature type="domain" description="F-box" evidence="1">
    <location>
        <begin position="4"/>
        <end position="56"/>
    </location>
</feature>
<dbReference type="OrthoDB" id="3759773at2759"/>
<evidence type="ECO:0000313" key="3">
    <source>
        <dbReference type="Proteomes" id="UP000722485"/>
    </source>
</evidence>
<evidence type="ECO:0000259" key="1">
    <source>
        <dbReference type="PROSITE" id="PS50181"/>
    </source>
</evidence>
<accession>A0A9P5HC50</accession>
<dbReference type="Proteomes" id="UP000722485">
    <property type="component" value="Unassembled WGS sequence"/>
</dbReference>
<dbReference type="PROSITE" id="PS50181">
    <property type="entry name" value="FBOX"/>
    <property type="match status" value="1"/>
</dbReference>
<reference evidence="2" key="1">
    <citation type="submission" date="2020-03" db="EMBL/GenBank/DDBJ databases">
        <title>Draft Genome Sequence of Cylindrodendrum hubeiense.</title>
        <authorList>
            <person name="Buettner E."/>
            <person name="Kellner H."/>
        </authorList>
    </citation>
    <scope>NUCLEOTIDE SEQUENCE</scope>
    <source>
        <strain evidence="2">IHI 201604</strain>
    </source>
</reference>
<keyword evidence="3" id="KW-1185">Reference proteome</keyword>
<organism evidence="2 3">
    <name type="scientific">Cylindrodendrum hubeiense</name>
    <dbReference type="NCBI Taxonomy" id="595255"/>
    <lineage>
        <taxon>Eukaryota</taxon>
        <taxon>Fungi</taxon>
        <taxon>Dikarya</taxon>
        <taxon>Ascomycota</taxon>
        <taxon>Pezizomycotina</taxon>
        <taxon>Sordariomycetes</taxon>
        <taxon>Hypocreomycetidae</taxon>
        <taxon>Hypocreales</taxon>
        <taxon>Nectriaceae</taxon>
        <taxon>Cylindrodendrum</taxon>
    </lineage>
</organism>
<comment type="caution">
    <text evidence="2">The sequence shown here is derived from an EMBL/GenBank/DDBJ whole genome shotgun (WGS) entry which is preliminary data.</text>
</comment>